<keyword evidence="2" id="KW-1185">Reference proteome</keyword>
<name>A0A8G2L6T2_PICTO</name>
<protein>
    <submittedName>
        <fullName evidence="1">Uncharacterized protein</fullName>
    </submittedName>
</protein>
<dbReference type="Proteomes" id="UP000192315">
    <property type="component" value="Unassembled WGS sequence"/>
</dbReference>
<dbReference type="AlphaFoldDB" id="A0A8G2L6T2"/>
<gene>
    <name evidence="1" type="ORF">SAMN02745355_0187</name>
</gene>
<evidence type="ECO:0000313" key="2">
    <source>
        <dbReference type="Proteomes" id="UP000192315"/>
    </source>
</evidence>
<organism evidence="1 2">
    <name type="scientific">Picrophilus torridus (strain ATCC 700027 / DSM 9790 / JCM 10055 / NBRC 100828 / KAW 2/3)</name>
    <dbReference type="NCBI Taxonomy" id="1122961"/>
    <lineage>
        <taxon>Archaea</taxon>
        <taxon>Methanobacteriati</taxon>
        <taxon>Thermoplasmatota</taxon>
        <taxon>Thermoplasmata</taxon>
        <taxon>Thermoplasmatales</taxon>
        <taxon>Picrophilaceae</taxon>
        <taxon>Picrophilus</taxon>
    </lineage>
</organism>
<accession>A0A8G2L6T2</accession>
<evidence type="ECO:0000313" key="1">
    <source>
        <dbReference type="EMBL" id="SMD30313.1"/>
    </source>
</evidence>
<dbReference type="RefSeq" id="WP_084272342.1">
    <property type="nucleotide sequence ID" value="NZ_FWYE01000001.1"/>
</dbReference>
<sequence>MFGNNIDRDKFLEYAYTKDIMKITGPPCDWLKTYNLKSWGFRRYDKTERAYASFKKGDIFVFHSMKQEYLPADPGVKTGIIGIGILSCKKIIDNEPYDGAFTPEGYRPLKIYFLDVWFFGDTDKIINESIAEKKKKGIGYIMKDIYNLTKNIISFSEMRENDCVISTQGAVSKISPEKSKRLLKIIAGRLH</sequence>
<reference evidence="1 2" key="1">
    <citation type="submission" date="2017-04" db="EMBL/GenBank/DDBJ databases">
        <authorList>
            <person name="Varghese N."/>
            <person name="Submissions S."/>
        </authorList>
    </citation>
    <scope>NUCLEOTIDE SEQUENCE [LARGE SCALE GENOMIC DNA]</scope>
    <source>
        <strain evidence="1 2">DSM 9789</strain>
    </source>
</reference>
<proteinExistence type="predicted"/>
<comment type="caution">
    <text evidence="1">The sequence shown here is derived from an EMBL/GenBank/DDBJ whole genome shotgun (WGS) entry which is preliminary data.</text>
</comment>
<dbReference type="EMBL" id="FWYE01000001">
    <property type="protein sequence ID" value="SMD30313.1"/>
    <property type="molecule type" value="Genomic_DNA"/>
</dbReference>